<keyword evidence="2" id="KW-0067">ATP-binding</keyword>
<dbReference type="RefSeq" id="WP_075902034.1">
    <property type="nucleotide sequence ID" value="NZ_MKZS01000001.1"/>
</dbReference>
<gene>
    <name evidence="2" type="ORF">BJP37_21160</name>
</gene>
<dbReference type="Gene3D" id="3.40.50.300">
    <property type="entry name" value="P-loop containing nucleotide triphosphate hydrolases"/>
    <property type="match status" value="1"/>
</dbReference>
<evidence type="ECO:0000313" key="3">
    <source>
        <dbReference type="Proteomes" id="UP000186657"/>
    </source>
</evidence>
<evidence type="ECO:0000259" key="1">
    <source>
        <dbReference type="Pfam" id="PF00271"/>
    </source>
</evidence>
<dbReference type="InterPro" id="IPR027417">
    <property type="entry name" value="P-loop_NTPase"/>
</dbReference>
<feature type="domain" description="Helicase C-terminal" evidence="1">
    <location>
        <begin position="772"/>
        <end position="881"/>
    </location>
</feature>
<dbReference type="AlphaFoldDB" id="A0A1U7N5G3"/>
<dbReference type="EMBL" id="MKZS01000001">
    <property type="protein sequence ID" value="OLT61154.1"/>
    <property type="molecule type" value="Genomic_DNA"/>
</dbReference>
<dbReference type="GO" id="GO:0004386">
    <property type="term" value="F:helicase activity"/>
    <property type="evidence" value="ECO:0007669"/>
    <property type="project" value="UniProtKB-KW"/>
</dbReference>
<proteinExistence type="predicted"/>
<organism evidence="2 3">
    <name type="scientific">Moorena bouillonii PNG</name>
    <dbReference type="NCBI Taxonomy" id="568701"/>
    <lineage>
        <taxon>Bacteria</taxon>
        <taxon>Bacillati</taxon>
        <taxon>Cyanobacteriota</taxon>
        <taxon>Cyanophyceae</taxon>
        <taxon>Coleofasciculales</taxon>
        <taxon>Coleofasciculaceae</taxon>
        <taxon>Moorena</taxon>
    </lineage>
</organism>
<keyword evidence="2" id="KW-0347">Helicase</keyword>
<keyword evidence="3" id="KW-1185">Reference proteome</keyword>
<protein>
    <submittedName>
        <fullName evidence="2">Helicase</fullName>
    </submittedName>
</protein>
<dbReference type="InterPro" id="IPR001650">
    <property type="entry name" value="Helicase_C-like"/>
</dbReference>
<dbReference type="SUPFAM" id="SSF52540">
    <property type="entry name" value="P-loop containing nucleoside triphosphate hydrolases"/>
    <property type="match status" value="2"/>
</dbReference>
<dbReference type="Proteomes" id="UP000186657">
    <property type="component" value="Unassembled WGS sequence"/>
</dbReference>
<sequence>MTKIAEDLGRIFEVGFNIGILADIEEKKIKHNFGNLYDHDLQQLRFRNMLQRIVDKLISPLEREMAEKWSTFFLQKGFLSGLNFFRDYLKAIGWSDKHKRRHLEIVYYQCCFCDDNSIGTYCKGDDQWYREVLSQFDQELGTKTVGSRNNVAQVNNFTVNNVNSYIRECSKKGEFLKADTLMLLSYRGTEFRVLCVDLSVFSIKTDADIQNLNYVEILRHGLIRDINYLKSKSVFSNLRLDTKNLDFKFSKELKSYFTAFKVRDKESTKLIQAGSYAHSFNQFLREIGILSNQTSVVCNVVGYSDRGISAMSVNQTNREVLETCHEIYKHDSSPKEIKDARQQVLKQIQRNAYRSFQDGKQFVAKLLAIQPDTITTVNHQEHIEGFVNSIAQVPRKQMEQLELSKPMNLRDGHGELITKALVSDQTYLFLTGNPGIGKTTAIAKFLKAHVDEGFLFFYVSPRKQVNLDIIEKFKDSATGELCDNRLIAINTNANLIADNSGRYTVQYLWNECQGNFKSKDVDFFDSRTIQPWGRRSNKLKRLTDQEIQDRGKKTKGVLSSICEAIYCLVDEETSNSIVATVSIQSLKATQTGNTLQHFDKIFRNAYNEREGLVIPAKMRAISSRIKHLFIMIDEITGDDGGVEFLNGIHAILAKYKLIDAGHGFNTKIIVADASIVDPGVIDQHLSDISSEPDKIYFRSVGNSENSGLGLPLSRQRFKFKGLDATVINANSYPASNLDITYKVLVESCRFSQEANLKQQDILGKSIQARIFKDIQALMNRSDVDQILVYIQDKRRLSQLIESIIKELGEFTKYQDYLEIHANISELEKKQIQQYKNQVKVVFMTASGSRGLSFPKAKHILVEIPRFQIEHNLMEVIQVIYRGRGQYEDDGVVKTLDNQDKELIFYLAERSVYYDAEDDQQQQLFIKESVLSLLNILLLLKGSIMTRIQGYGQIGRDNFLIIPIGGKSISAVGNRFSAQIANLIRELKNEYKRKPRHTPLEQVSTRLQQLLDQAEFLVKDTTKYNYLSLVESFNKQFNPLVNHGLDQLLKLGAIETGYISGALLVVPIANGLQETYQINLGKLVRYVTDDLLETMGKMSTSKSYPENLRSGLNDGIELLETLGNSAPKTQWFEQKSQGFDQYYALPLFTFIAGEALKKYFASKPEEPEDAGFRKILSSYIRQFYPVDTVLPIGQEYQDFPFIVFNSYSLEQLRTKMFTDKYLLTSNDLNVLNLILSR</sequence>
<evidence type="ECO:0000313" key="2">
    <source>
        <dbReference type="EMBL" id="OLT61154.1"/>
    </source>
</evidence>
<dbReference type="Pfam" id="PF00271">
    <property type="entry name" value="Helicase_C"/>
    <property type="match status" value="1"/>
</dbReference>
<reference evidence="2 3" key="1">
    <citation type="submission" date="2016-10" db="EMBL/GenBank/DDBJ databases">
        <title>Comparative genomics uncovers the prolific and rare metabolic potential of the cyanobacterial genus Moorea.</title>
        <authorList>
            <person name="Leao T."/>
            <person name="Castelao G."/>
            <person name="Korobeynikov A."/>
            <person name="Monroe E.A."/>
            <person name="Podell S."/>
            <person name="Glukhov E."/>
            <person name="Allen E."/>
            <person name="Gerwick W.H."/>
            <person name="Gerwick L."/>
        </authorList>
    </citation>
    <scope>NUCLEOTIDE SEQUENCE [LARGE SCALE GENOMIC DNA]</scope>
    <source>
        <strain evidence="2 3">PNG5-198</strain>
    </source>
</reference>
<keyword evidence="2" id="KW-0378">Hydrolase</keyword>
<keyword evidence="2" id="KW-0547">Nucleotide-binding</keyword>
<name>A0A1U7N5G3_9CYAN</name>
<comment type="caution">
    <text evidence="2">The sequence shown here is derived from an EMBL/GenBank/DDBJ whole genome shotgun (WGS) entry which is preliminary data.</text>
</comment>
<accession>A0A1U7N5G3</accession>